<dbReference type="RefSeq" id="WP_196395641.1">
    <property type="nucleotide sequence ID" value="NZ_JADNYM010000005.1"/>
</dbReference>
<dbReference type="AlphaFoldDB" id="A0A931CPL8"/>
<dbReference type="Proteomes" id="UP000655366">
    <property type="component" value="Unassembled WGS sequence"/>
</dbReference>
<reference evidence="1 2" key="1">
    <citation type="submission" date="2020-11" db="EMBL/GenBank/DDBJ databases">
        <title>Arthrobacter antarcticus sp. nov., isolated from Antarctic Soil.</title>
        <authorList>
            <person name="Li J."/>
        </authorList>
    </citation>
    <scope>NUCLEOTIDE SEQUENCE [LARGE SCALE GENOMIC DNA]</scope>
    <source>
        <strain evidence="1 2">Z1-20</strain>
    </source>
</reference>
<accession>A0A931CPL8</accession>
<evidence type="ECO:0000313" key="1">
    <source>
        <dbReference type="EMBL" id="MBG0738691.1"/>
    </source>
</evidence>
<sequence>MTVHTLPATLSEAPEGLLIVLQGHASPAALAAFASAAGSAGELIDGSLPHLQELVRLAVVHLTLNRHGIDVGGELKRLTDGTASPEDMDVLNADKAKEILRWVLDGDWDFPGSFALAADLYLANNPAPDMEVIDAALEKLTVFLDDHTAIVATPAGERGIVLLQADTAEVVAAKAA</sequence>
<organism evidence="1 2">
    <name type="scientific">Arthrobacter terrae</name>
    <dbReference type="NCBI Taxonomy" id="2935737"/>
    <lineage>
        <taxon>Bacteria</taxon>
        <taxon>Bacillati</taxon>
        <taxon>Actinomycetota</taxon>
        <taxon>Actinomycetes</taxon>
        <taxon>Micrococcales</taxon>
        <taxon>Micrococcaceae</taxon>
        <taxon>Arthrobacter</taxon>
    </lineage>
</organism>
<dbReference type="EMBL" id="JADNYM010000005">
    <property type="protein sequence ID" value="MBG0738691.1"/>
    <property type="molecule type" value="Genomic_DNA"/>
</dbReference>
<comment type="caution">
    <text evidence="1">The sequence shown here is derived from an EMBL/GenBank/DDBJ whole genome shotgun (WGS) entry which is preliminary data.</text>
</comment>
<gene>
    <name evidence="1" type="ORF">IV500_04550</name>
</gene>
<name>A0A931CPL8_9MICC</name>
<keyword evidence="2" id="KW-1185">Reference proteome</keyword>
<proteinExistence type="predicted"/>
<evidence type="ECO:0000313" key="2">
    <source>
        <dbReference type="Proteomes" id="UP000655366"/>
    </source>
</evidence>
<protein>
    <submittedName>
        <fullName evidence="1">Uncharacterized protein</fullName>
    </submittedName>
</protein>